<accession>A0A016V798</accession>
<evidence type="ECO:0000313" key="1">
    <source>
        <dbReference type="EMBL" id="EYC23136.1"/>
    </source>
</evidence>
<protein>
    <submittedName>
        <fullName evidence="1">Uncharacterized protein</fullName>
    </submittedName>
</protein>
<proteinExistence type="predicted"/>
<dbReference type="Proteomes" id="UP000024635">
    <property type="component" value="Unassembled WGS sequence"/>
</dbReference>
<name>A0A016V798_9BILA</name>
<keyword evidence="2" id="KW-1185">Reference proteome</keyword>
<dbReference type="AlphaFoldDB" id="A0A016V798"/>
<comment type="caution">
    <text evidence="1">The sequence shown here is derived from an EMBL/GenBank/DDBJ whole genome shotgun (WGS) entry which is preliminary data.</text>
</comment>
<evidence type="ECO:0000313" key="2">
    <source>
        <dbReference type="Proteomes" id="UP000024635"/>
    </source>
</evidence>
<organism evidence="1 2">
    <name type="scientific">Ancylostoma ceylanicum</name>
    <dbReference type="NCBI Taxonomy" id="53326"/>
    <lineage>
        <taxon>Eukaryota</taxon>
        <taxon>Metazoa</taxon>
        <taxon>Ecdysozoa</taxon>
        <taxon>Nematoda</taxon>
        <taxon>Chromadorea</taxon>
        <taxon>Rhabditida</taxon>
        <taxon>Rhabditina</taxon>
        <taxon>Rhabditomorpha</taxon>
        <taxon>Strongyloidea</taxon>
        <taxon>Ancylostomatidae</taxon>
        <taxon>Ancylostomatinae</taxon>
        <taxon>Ancylostoma</taxon>
    </lineage>
</organism>
<reference evidence="2" key="1">
    <citation type="journal article" date="2015" name="Nat. Genet.">
        <title>The genome and transcriptome of the zoonotic hookworm Ancylostoma ceylanicum identify infection-specific gene families.</title>
        <authorList>
            <person name="Schwarz E.M."/>
            <person name="Hu Y."/>
            <person name="Antoshechkin I."/>
            <person name="Miller M.M."/>
            <person name="Sternberg P.W."/>
            <person name="Aroian R.V."/>
        </authorList>
    </citation>
    <scope>NUCLEOTIDE SEQUENCE</scope>
    <source>
        <strain evidence="2">HY135</strain>
    </source>
</reference>
<dbReference type="EMBL" id="JARK01001352">
    <property type="protein sequence ID" value="EYC23136.1"/>
    <property type="molecule type" value="Genomic_DNA"/>
</dbReference>
<sequence length="76" mass="8583">MSFVWYAPGGVVWQSAESVVERRVCAPSPRDNRSSSSHSSHLAIRCASQSSSVRLSHPSDNPTLITRIFSFRHRRR</sequence>
<gene>
    <name evidence="1" type="primary">Acey_s0016.g3140</name>
    <name evidence="1" type="ORF">Y032_0016g3140</name>
</gene>